<accession>A0A7J8GLN6</accession>
<sequence length="209" mass="22304">MPLPRHTAGPGLLCPHPAGLPWKRWAHGPRLAGGRAGTHGSGTEGPAPFWGTWCWADAESGGQVAREGATAGPQKLVPAPSLLLWSWANGVAGGRAIPPPPPLLLHLCVQGGDEPLLQEGRRLRGPQMNPSLAGPLFAEGLLEQRVVLPQRWRLCSSRDHRAPSGTSFATSRQSDGSSWCVFASVRRSERHGRTVHTGRSRPRAQCAVS</sequence>
<name>A0A7J8GLN6_MOLMO</name>
<reference evidence="1 2" key="1">
    <citation type="journal article" date="2020" name="Nature">
        <title>Six reference-quality genomes reveal evolution of bat adaptations.</title>
        <authorList>
            <person name="Jebb D."/>
            <person name="Huang Z."/>
            <person name="Pippel M."/>
            <person name="Hughes G.M."/>
            <person name="Lavrichenko K."/>
            <person name="Devanna P."/>
            <person name="Winkler S."/>
            <person name="Jermiin L.S."/>
            <person name="Skirmuntt E.C."/>
            <person name="Katzourakis A."/>
            <person name="Burkitt-Gray L."/>
            <person name="Ray D.A."/>
            <person name="Sullivan K.A.M."/>
            <person name="Roscito J.G."/>
            <person name="Kirilenko B.M."/>
            <person name="Davalos L.M."/>
            <person name="Corthals A.P."/>
            <person name="Power M.L."/>
            <person name="Jones G."/>
            <person name="Ransome R.D."/>
            <person name="Dechmann D.K.N."/>
            <person name="Locatelli A.G."/>
            <person name="Puechmaille S.J."/>
            <person name="Fedrigo O."/>
            <person name="Jarvis E.D."/>
            <person name="Hiller M."/>
            <person name="Vernes S.C."/>
            <person name="Myers E.W."/>
            <person name="Teeling E.C."/>
        </authorList>
    </citation>
    <scope>NUCLEOTIDE SEQUENCE [LARGE SCALE GENOMIC DNA]</scope>
    <source>
        <strain evidence="1">MMolMol1</strain>
        <tissue evidence="1">Muscle</tissue>
    </source>
</reference>
<proteinExistence type="predicted"/>
<evidence type="ECO:0000313" key="2">
    <source>
        <dbReference type="Proteomes" id="UP000550707"/>
    </source>
</evidence>
<dbReference type="EMBL" id="JACASF010000009">
    <property type="protein sequence ID" value="KAF6460509.1"/>
    <property type="molecule type" value="Genomic_DNA"/>
</dbReference>
<keyword evidence="2" id="KW-1185">Reference proteome</keyword>
<organism evidence="1 2">
    <name type="scientific">Molossus molossus</name>
    <name type="common">Pallas' mastiff bat</name>
    <name type="synonym">Vespertilio molossus</name>
    <dbReference type="NCBI Taxonomy" id="27622"/>
    <lineage>
        <taxon>Eukaryota</taxon>
        <taxon>Metazoa</taxon>
        <taxon>Chordata</taxon>
        <taxon>Craniata</taxon>
        <taxon>Vertebrata</taxon>
        <taxon>Euteleostomi</taxon>
        <taxon>Mammalia</taxon>
        <taxon>Eutheria</taxon>
        <taxon>Laurasiatheria</taxon>
        <taxon>Chiroptera</taxon>
        <taxon>Yangochiroptera</taxon>
        <taxon>Molossidae</taxon>
        <taxon>Molossus</taxon>
    </lineage>
</organism>
<dbReference type="InParanoid" id="A0A7J8GLN6"/>
<dbReference type="AlphaFoldDB" id="A0A7J8GLN6"/>
<comment type="caution">
    <text evidence="1">The sequence shown here is derived from an EMBL/GenBank/DDBJ whole genome shotgun (WGS) entry which is preliminary data.</text>
</comment>
<gene>
    <name evidence="1" type="ORF">HJG59_011424</name>
</gene>
<evidence type="ECO:0000313" key="1">
    <source>
        <dbReference type="EMBL" id="KAF6460509.1"/>
    </source>
</evidence>
<dbReference type="Proteomes" id="UP000550707">
    <property type="component" value="Unassembled WGS sequence"/>
</dbReference>
<protein>
    <submittedName>
        <fullName evidence="1">Uncharacterized protein</fullName>
    </submittedName>
</protein>